<sequence length="167" mass="18441">MFLEKSRKRRLSANLTTLPLFYKKHLKFKGMKRKANAVWNGTIKEGNGHLTTASTVLNQTPYSFNSRFAEGTGTNPEELLAAAHAGCFTMKLSLDLTTAGYVPDELKTESTVTLLDGKITQSLLVLEAKVPGITEEEFQKIAKQAEETCPVSQAFSFEIVLQATLIQ</sequence>
<dbReference type="GO" id="GO:0006979">
    <property type="term" value="P:response to oxidative stress"/>
    <property type="evidence" value="ECO:0007669"/>
    <property type="project" value="InterPro"/>
</dbReference>
<name>A0A1I2G4B6_9SPHI</name>
<dbReference type="AlphaFoldDB" id="A0A1I2G4B6"/>
<dbReference type="PANTHER" id="PTHR42830:SF1">
    <property type="entry name" value="OSMOTICALLY INDUCIBLE FAMILY PROTEIN"/>
    <property type="match status" value="1"/>
</dbReference>
<dbReference type="SUPFAM" id="SSF82784">
    <property type="entry name" value="OsmC-like"/>
    <property type="match status" value="1"/>
</dbReference>
<proteinExistence type="predicted"/>
<gene>
    <name evidence="1" type="ORF">SAMN03003324_02473</name>
</gene>
<dbReference type="STRING" id="34086.SAMN04488084_104214"/>
<evidence type="ECO:0000313" key="1">
    <source>
        <dbReference type="EMBL" id="SFF11847.1"/>
    </source>
</evidence>
<dbReference type="PANTHER" id="PTHR42830">
    <property type="entry name" value="OSMOTICALLY INDUCIBLE FAMILY PROTEIN"/>
    <property type="match status" value="1"/>
</dbReference>
<protein>
    <submittedName>
        <fullName evidence="1">Osmotically inducible protein OsmC</fullName>
    </submittedName>
</protein>
<dbReference type="EMBL" id="FONS01000005">
    <property type="protein sequence ID" value="SFF11847.1"/>
    <property type="molecule type" value="Genomic_DNA"/>
</dbReference>
<dbReference type="InterPro" id="IPR052707">
    <property type="entry name" value="OsmC_Ohr_Peroxiredoxin"/>
</dbReference>
<dbReference type="InterPro" id="IPR015946">
    <property type="entry name" value="KH_dom-like_a/b"/>
</dbReference>
<dbReference type="InterPro" id="IPR036102">
    <property type="entry name" value="OsmC/Ohrsf"/>
</dbReference>
<dbReference type="NCBIfam" id="TIGR03562">
    <property type="entry name" value="osmo_induc_OsmC"/>
    <property type="match status" value="1"/>
</dbReference>
<evidence type="ECO:0000313" key="2">
    <source>
        <dbReference type="Proteomes" id="UP000183129"/>
    </source>
</evidence>
<accession>A0A1I2G4B6</accession>
<dbReference type="InterPro" id="IPR003718">
    <property type="entry name" value="OsmC/Ohr_fam"/>
</dbReference>
<dbReference type="Proteomes" id="UP000183129">
    <property type="component" value="Unassembled WGS sequence"/>
</dbReference>
<reference evidence="1 2" key="1">
    <citation type="submission" date="2016-10" db="EMBL/GenBank/DDBJ databases">
        <authorList>
            <person name="de Groot N.N."/>
        </authorList>
    </citation>
    <scope>NUCLEOTIDE SEQUENCE [LARGE SCALE GENOMIC DNA]</scope>
    <source>
        <strain evidence="1 2">ATCC 51969</strain>
    </source>
</reference>
<organism evidence="1 2">
    <name type="scientific">Pedobacter antarcticus</name>
    <dbReference type="NCBI Taxonomy" id="34086"/>
    <lineage>
        <taxon>Bacteria</taxon>
        <taxon>Pseudomonadati</taxon>
        <taxon>Bacteroidota</taxon>
        <taxon>Sphingobacteriia</taxon>
        <taxon>Sphingobacteriales</taxon>
        <taxon>Sphingobacteriaceae</taxon>
        <taxon>Pedobacter</taxon>
    </lineage>
</organism>
<dbReference type="Pfam" id="PF02566">
    <property type="entry name" value="OsmC"/>
    <property type="match status" value="1"/>
</dbReference>
<dbReference type="InterPro" id="IPR019904">
    <property type="entry name" value="Peroxiredoxin_OsmC"/>
</dbReference>
<dbReference type="GO" id="GO:0004601">
    <property type="term" value="F:peroxidase activity"/>
    <property type="evidence" value="ECO:0007669"/>
    <property type="project" value="InterPro"/>
</dbReference>
<dbReference type="Gene3D" id="3.30.300.20">
    <property type="match status" value="1"/>
</dbReference>